<evidence type="ECO:0000256" key="1">
    <source>
        <dbReference type="SAM" id="MobiDB-lite"/>
    </source>
</evidence>
<feature type="region of interest" description="Disordered" evidence="1">
    <location>
        <begin position="105"/>
        <end position="163"/>
    </location>
</feature>
<accession>A0ABS6MTC4</accession>
<evidence type="ECO:0000313" key="2">
    <source>
        <dbReference type="EMBL" id="MBV2132057.1"/>
    </source>
</evidence>
<feature type="compositionally biased region" description="Low complexity" evidence="1">
    <location>
        <begin position="336"/>
        <end position="350"/>
    </location>
</feature>
<feature type="region of interest" description="Disordered" evidence="1">
    <location>
        <begin position="336"/>
        <end position="367"/>
    </location>
</feature>
<gene>
    <name evidence="2" type="ORF">KRX52_04500</name>
</gene>
<dbReference type="InterPro" id="IPR008160">
    <property type="entry name" value="Collagen"/>
</dbReference>
<reference evidence="2 3" key="1">
    <citation type="submission" date="2021-06" db="EMBL/GenBank/DDBJ databases">
        <title>Differences between aerobic and microaerobic xylene degrading microbial communities.</title>
        <authorList>
            <person name="Banerjee S."/>
            <person name="Tancsics A."/>
        </authorList>
    </citation>
    <scope>NUCLEOTIDE SEQUENCE [LARGE SCALE GENOMIC DNA]</scope>
    <source>
        <strain evidence="2 3">MAP12</strain>
    </source>
</reference>
<dbReference type="EMBL" id="JAHRGL010000011">
    <property type="protein sequence ID" value="MBV2132057.1"/>
    <property type="molecule type" value="Genomic_DNA"/>
</dbReference>
<keyword evidence="3" id="KW-1185">Reference proteome</keyword>
<dbReference type="RefSeq" id="WP_217679968.1">
    <property type="nucleotide sequence ID" value="NZ_JAHRGL010000011.1"/>
</dbReference>
<proteinExistence type="predicted"/>
<feature type="compositionally biased region" description="Low complexity" evidence="1">
    <location>
        <begin position="224"/>
        <end position="242"/>
    </location>
</feature>
<dbReference type="PANTHER" id="PTHR24023">
    <property type="entry name" value="COLLAGEN ALPHA"/>
    <property type="match status" value="1"/>
</dbReference>
<feature type="region of interest" description="Disordered" evidence="1">
    <location>
        <begin position="204"/>
        <end position="253"/>
    </location>
</feature>
<name>A0ABS6MTC4_9GAMM</name>
<dbReference type="InterPro" id="IPR050149">
    <property type="entry name" value="Collagen_superfamily"/>
</dbReference>
<evidence type="ECO:0000313" key="3">
    <source>
        <dbReference type="Proteomes" id="UP000813068"/>
    </source>
</evidence>
<dbReference type="Pfam" id="PF01391">
    <property type="entry name" value="Collagen"/>
    <property type="match status" value="2"/>
</dbReference>
<dbReference type="Proteomes" id="UP000813068">
    <property type="component" value="Unassembled WGS sequence"/>
</dbReference>
<sequence length="472" mass="45470">MQLQWINNWSTALVSAIGAADTAISVDPNAAARLAGLDGSTYYLPTLIGYDALGIESLWEIIKISAAAGGTLTVARAQEGTTAQAWPAGTRLELRLTAGAVTTIRDTPGAAGPQGPEGPVGPAGPQGPTGSQGLTGAIGPRGPDGPTGPAGPTGPQGPVGEGVRILGSYATSAELPAGATTGDAYLVTGDLWVWDGAAWVNTGSIVGPQGPEGPAGPEGPTGPTGPAGARGPTGPTGATGPQGPEGPQGPAGEGVRILGVLASSASLPTPAAAGDVYLIAGSLWVYSGTAWVDGGPIQGPSGPQGPQGPDGLSAYQVAVAGGYTGTSAEWLATLVGEPGPAGAAGAQGPQGPTGPEGPQGPAGPAGGMAPVVEVAASRALALTDAGAYLRSTSATALTLTVPAQAGVAWAVDTEVHIEQGGAGAVTIAAASGVTVNKLATSTVNIAGQYGVATLKRVAENVWTLFGALGDAA</sequence>
<organism evidence="2 3">
    <name type="scientific">Geopseudomonas aromaticivorans</name>
    <dbReference type="NCBI Taxonomy" id="2849492"/>
    <lineage>
        <taxon>Bacteria</taxon>
        <taxon>Pseudomonadati</taxon>
        <taxon>Pseudomonadota</taxon>
        <taxon>Gammaproteobacteria</taxon>
        <taxon>Pseudomonadales</taxon>
        <taxon>Pseudomonadaceae</taxon>
        <taxon>Geopseudomonas</taxon>
    </lineage>
</organism>
<protein>
    <submittedName>
        <fullName evidence="2">Collagen-like protein</fullName>
    </submittedName>
</protein>
<comment type="caution">
    <text evidence="2">The sequence shown here is derived from an EMBL/GenBank/DDBJ whole genome shotgun (WGS) entry which is preliminary data.</text>
</comment>
<dbReference type="PANTHER" id="PTHR24023:SF1095">
    <property type="entry name" value="EGF-LIKE DOMAIN-CONTAINING PROTEIN"/>
    <property type="match status" value="1"/>
</dbReference>